<reference evidence="9" key="1">
    <citation type="journal article" date="2017" name="Appl. Environ. Microbiol.">
        <title>Molecular characterization of an Endozoicomonas-like organism causing infection in king scallop Pecten maximus L.</title>
        <authorList>
            <person name="Cano I."/>
            <person name="van Aerle R."/>
            <person name="Ross S."/>
            <person name="Verner-Jeffreys D.W."/>
            <person name="Paley R.K."/>
            <person name="Rimmer G."/>
            <person name="Ryder D."/>
            <person name="Hooper P."/>
            <person name="Stone D."/>
            <person name="Feist S.W."/>
        </authorList>
    </citation>
    <scope>NUCLEOTIDE SEQUENCE</scope>
</reference>
<feature type="domain" description="Quinate/shikimate 5-dehydrogenase/glutamyl-tRNA reductase" evidence="6">
    <location>
        <begin position="123"/>
        <end position="198"/>
    </location>
</feature>
<organism evidence="9">
    <name type="scientific">invertebrate metagenome</name>
    <dbReference type="NCBI Taxonomy" id="1711999"/>
    <lineage>
        <taxon>unclassified sequences</taxon>
        <taxon>metagenomes</taxon>
        <taxon>organismal metagenomes</taxon>
    </lineage>
</organism>
<accession>A0A2H9T6T9</accession>
<feature type="domain" description="Shikimate dehydrogenase substrate binding N-terminal" evidence="7">
    <location>
        <begin position="13"/>
        <end position="95"/>
    </location>
</feature>
<dbReference type="PANTHER" id="PTHR21089">
    <property type="entry name" value="SHIKIMATE DEHYDROGENASE"/>
    <property type="match status" value="1"/>
</dbReference>
<dbReference type="EC" id="1.1.1.25" evidence="1"/>
<feature type="domain" description="SDH C-terminal" evidence="8">
    <location>
        <begin position="245"/>
        <end position="266"/>
    </location>
</feature>
<dbReference type="GO" id="GO:0009073">
    <property type="term" value="P:aromatic amino acid family biosynthetic process"/>
    <property type="evidence" value="ECO:0007669"/>
    <property type="project" value="UniProtKB-KW"/>
</dbReference>
<dbReference type="CDD" id="cd01065">
    <property type="entry name" value="NAD_bind_Shikimate_DH"/>
    <property type="match status" value="1"/>
</dbReference>
<dbReference type="InterPro" id="IPR036291">
    <property type="entry name" value="NAD(P)-bd_dom_sf"/>
</dbReference>
<dbReference type="InterPro" id="IPR041121">
    <property type="entry name" value="SDH_C"/>
</dbReference>
<dbReference type="GO" id="GO:0009423">
    <property type="term" value="P:chorismate biosynthetic process"/>
    <property type="evidence" value="ECO:0007669"/>
    <property type="project" value="UniProtKB-UniPathway"/>
</dbReference>
<dbReference type="HAMAP" id="MF_00222">
    <property type="entry name" value="Shikimate_DH_AroE"/>
    <property type="match status" value="1"/>
</dbReference>
<protein>
    <recommendedName>
        <fullName evidence="1">shikimate dehydrogenase (NADP(+))</fullName>
        <ecNumber evidence="1">1.1.1.25</ecNumber>
    </recommendedName>
</protein>
<dbReference type="GO" id="GO:0005829">
    <property type="term" value="C:cytosol"/>
    <property type="evidence" value="ECO:0007669"/>
    <property type="project" value="TreeGrafter"/>
</dbReference>
<dbReference type="GO" id="GO:0019632">
    <property type="term" value="P:shikimate metabolic process"/>
    <property type="evidence" value="ECO:0007669"/>
    <property type="project" value="InterPro"/>
</dbReference>
<keyword evidence="2" id="KW-0028">Amino-acid biosynthesis</keyword>
<dbReference type="InterPro" id="IPR006151">
    <property type="entry name" value="Shikm_DH/Glu-tRNA_Rdtase"/>
</dbReference>
<evidence type="ECO:0000259" key="7">
    <source>
        <dbReference type="Pfam" id="PF08501"/>
    </source>
</evidence>
<dbReference type="NCBIfam" id="NF001310">
    <property type="entry name" value="PRK00258.1-2"/>
    <property type="match status" value="1"/>
</dbReference>
<dbReference type="GO" id="GO:0050661">
    <property type="term" value="F:NADP binding"/>
    <property type="evidence" value="ECO:0007669"/>
    <property type="project" value="InterPro"/>
</dbReference>
<dbReference type="PANTHER" id="PTHR21089:SF1">
    <property type="entry name" value="BIFUNCTIONAL 3-DEHYDROQUINATE DEHYDRATASE_SHIKIMATE DEHYDROGENASE, CHLOROPLASTIC"/>
    <property type="match status" value="1"/>
</dbReference>
<dbReference type="FunFam" id="3.40.50.10860:FF:000006">
    <property type="entry name" value="Shikimate dehydrogenase (NADP(+))"/>
    <property type="match status" value="1"/>
</dbReference>
<keyword evidence="5" id="KW-0057">Aromatic amino acid biosynthesis</keyword>
<evidence type="ECO:0000313" key="9">
    <source>
        <dbReference type="EMBL" id="PJE78924.1"/>
    </source>
</evidence>
<evidence type="ECO:0000259" key="8">
    <source>
        <dbReference type="Pfam" id="PF18317"/>
    </source>
</evidence>
<sequence length="278" mass="30529">MLKKTTLIDRYAVAGNPVSHSLSPQIHTLFAQETRQPIQYTTLQIPAENFKEAVLQFFTNGGKGLSVTVPFKKEAWLIADIRTPRAQKAGAANTLWMADNQLIADNTDGVGLIRDITLNHQISLKNKAVLIIGAGGAAQGVLQPLLDEKPKQLIIANRTASKADKLVNLFHTKNNLSSCSLQEVNGDFDMVINATSASLQGQTPDIPATAINSNTICYDMMYDLKKDTAFNQWAKQQHAKTTLDGLGMLIEQAAEQFFLWRNIQPKSAAVFTALKNNH</sequence>
<dbReference type="Pfam" id="PF18317">
    <property type="entry name" value="SDH_C"/>
    <property type="match status" value="1"/>
</dbReference>
<gene>
    <name evidence="9" type="primary">aroE</name>
    <name evidence="9" type="ORF">CI610_02111</name>
</gene>
<dbReference type="GO" id="GO:0004764">
    <property type="term" value="F:shikimate 3-dehydrogenase (NADP+) activity"/>
    <property type="evidence" value="ECO:0007669"/>
    <property type="project" value="UniProtKB-EC"/>
</dbReference>
<dbReference type="UniPathway" id="UPA00053">
    <property type="reaction ID" value="UER00087"/>
</dbReference>
<dbReference type="Pfam" id="PF08501">
    <property type="entry name" value="Shikimate_dh_N"/>
    <property type="match status" value="1"/>
</dbReference>
<dbReference type="NCBIfam" id="TIGR00507">
    <property type="entry name" value="aroE"/>
    <property type="match status" value="1"/>
</dbReference>
<keyword evidence="3" id="KW-0521">NADP</keyword>
<evidence type="ECO:0000259" key="6">
    <source>
        <dbReference type="Pfam" id="PF01488"/>
    </source>
</evidence>
<name>A0A2H9T6T9_9ZZZZ</name>
<dbReference type="SUPFAM" id="SSF51735">
    <property type="entry name" value="NAD(P)-binding Rossmann-fold domains"/>
    <property type="match status" value="1"/>
</dbReference>
<dbReference type="InterPro" id="IPR011342">
    <property type="entry name" value="Shikimate_DH"/>
</dbReference>
<comment type="caution">
    <text evidence="9">The sequence shown here is derived from an EMBL/GenBank/DDBJ whole genome shotgun (WGS) entry which is preliminary data.</text>
</comment>
<evidence type="ECO:0000256" key="2">
    <source>
        <dbReference type="ARBA" id="ARBA00022605"/>
    </source>
</evidence>
<evidence type="ECO:0000256" key="3">
    <source>
        <dbReference type="ARBA" id="ARBA00022857"/>
    </source>
</evidence>
<dbReference type="Gene3D" id="3.40.50.720">
    <property type="entry name" value="NAD(P)-binding Rossmann-like Domain"/>
    <property type="match status" value="1"/>
</dbReference>
<dbReference type="Pfam" id="PF01488">
    <property type="entry name" value="Shikimate_DH"/>
    <property type="match status" value="1"/>
</dbReference>
<dbReference type="InterPro" id="IPR013708">
    <property type="entry name" value="Shikimate_DH-bd_N"/>
</dbReference>
<dbReference type="Gene3D" id="3.40.50.10860">
    <property type="entry name" value="Leucine Dehydrogenase, chain A, domain 1"/>
    <property type="match status" value="1"/>
</dbReference>
<dbReference type="InterPro" id="IPR046346">
    <property type="entry name" value="Aminoacid_DH-like_N_sf"/>
</dbReference>
<proteinExistence type="inferred from homology"/>
<dbReference type="AlphaFoldDB" id="A0A2H9T6T9"/>
<evidence type="ECO:0000256" key="5">
    <source>
        <dbReference type="ARBA" id="ARBA00023141"/>
    </source>
</evidence>
<dbReference type="InterPro" id="IPR022893">
    <property type="entry name" value="Shikimate_DH_fam"/>
</dbReference>
<dbReference type="EMBL" id="NSIT01000114">
    <property type="protein sequence ID" value="PJE78924.1"/>
    <property type="molecule type" value="Genomic_DNA"/>
</dbReference>
<dbReference type="GO" id="GO:0008652">
    <property type="term" value="P:amino acid biosynthetic process"/>
    <property type="evidence" value="ECO:0007669"/>
    <property type="project" value="UniProtKB-KW"/>
</dbReference>
<evidence type="ECO:0000256" key="1">
    <source>
        <dbReference type="ARBA" id="ARBA00012962"/>
    </source>
</evidence>
<evidence type="ECO:0000256" key="4">
    <source>
        <dbReference type="ARBA" id="ARBA00023002"/>
    </source>
</evidence>
<dbReference type="FunFam" id="3.40.50.720:FF:000104">
    <property type="entry name" value="Shikimate dehydrogenase (NADP(+))"/>
    <property type="match status" value="1"/>
</dbReference>
<dbReference type="SUPFAM" id="SSF53223">
    <property type="entry name" value="Aminoacid dehydrogenase-like, N-terminal domain"/>
    <property type="match status" value="1"/>
</dbReference>
<keyword evidence="4 9" id="KW-0560">Oxidoreductase</keyword>